<protein>
    <submittedName>
        <fullName evidence="2">Uncharacterized protein</fullName>
    </submittedName>
</protein>
<accession>A0A2H3JKQ6</accession>
<evidence type="ECO:0000256" key="1">
    <source>
        <dbReference type="SAM" id="MobiDB-lite"/>
    </source>
</evidence>
<gene>
    <name evidence="2" type="ORF">WOLCODRAFT_167006</name>
</gene>
<keyword evidence="3" id="KW-1185">Reference proteome</keyword>
<dbReference type="OrthoDB" id="2754525at2759"/>
<evidence type="ECO:0000313" key="3">
    <source>
        <dbReference type="Proteomes" id="UP000218811"/>
    </source>
</evidence>
<sequence>MSPLDDLVDVSLASPPNISPRSHPPAPSARSTASFIDIPTDEDDASTSLSSFDILRWQRRIPCDFGSPVVPPLSGVQLDALPRIPAFSAPLRADNSALPSPQYVPCDEPPAYQGTVETPVSALANPPPLRRSMVPLPPVPYEEQAGMQSDELLSPLMTNLRDVFRIESLVARAEKCADASRDAALSLCSCSLLKNPKVIMEVCNSIPPLLATIQVELNKTPKAFGLKNSGDLQRWFHRHCEILASVERNIDLFYLFANKIRQNPPRIHKLEGYVNKFYAYHVKFSDLARRLAISNEKLHLIDLRARLIAENRAARLHADQERMHRHDFRVTWQEDRERRRAMREEFLLARDTARQLKLAKMSSNDIVPAAPTEARRQGR</sequence>
<organism evidence="2 3">
    <name type="scientific">Wolfiporia cocos (strain MD-104)</name>
    <name type="common">Brown rot fungus</name>
    <dbReference type="NCBI Taxonomy" id="742152"/>
    <lineage>
        <taxon>Eukaryota</taxon>
        <taxon>Fungi</taxon>
        <taxon>Dikarya</taxon>
        <taxon>Basidiomycota</taxon>
        <taxon>Agaricomycotina</taxon>
        <taxon>Agaricomycetes</taxon>
        <taxon>Polyporales</taxon>
        <taxon>Phaeolaceae</taxon>
        <taxon>Wolfiporia</taxon>
    </lineage>
</organism>
<dbReference type="OMA" id="HADQERM"/>
<dbReference type="Proteomes" id="UP000218811">
    <property type="component" value="Unassembled WGS sequence"/>
</dbReference>
<dbReference type="EMBL" id="KB467887">
    <property type="protein sequence ID" value="PCH36587.1"/>
    <property type="molecule type" value="Genomic_DNA"/>
</dbReference>
<evidence type="ECO:0000313" key="2">
    <source>
        <dbReference type="EMBL" id="PCH36587.1"/>
    </source>
</evidence>
<dbReference type="AlphaFoldDB" id="A0A2H3JKQ6"/>
<reference evidence="2 3" key="1">
    <citation type="journal article" date="2012" name="Science">
        <title>The Paleozoic origin of enzymatic lignin decomposition reconstructed from 31 fungal genomes.</title>
        <authorList>
            <person name="Floudas D."/>
            <person name="Binder M."/>
            <person name="Riley R."/>
            <person name="Barry K."/>
            <person name="Blanchette R.A."/>
            <person name="Henrissat B."/>
            <person name="Martinez A.T."/>
            <person name="Otillar R."/>
            <person name="Spatafora J.W."/>
            <person name="Yadav J.S."/>
            <person name="Aerts A."/>
            <person name="Benoit I."/>
            <person name="Boyd A."/>
            <person name="Carlson A."/>
            <person name="Copeland A."/>
            <person name="Coutinho P.M."/>
            <person name="de Vries R.P."/>
            <person name="Ferreira P."/>
            <person name="Findley K."/>
            <person name="Foster B."/>
            <person name="Gaskell J."/>
            <person name="Glotzer D."/>
            <person name="Gorecki P."/>
            <person name="Heitman J."/>
            <person name="Hesse C."/>
            <person name="Hori C."/>
            <person name="Igarashi K."/>
            <person name="Jurgens J.A."/>
            <person name="Kallen N."/>
            <person name="Kersten P."/>
            <person name="Kohler A."/>
            <person name="Kuees U."/>
            <person name="Kumar T.K.A."/>
            <person name="Kuo A."/>
            <person name="LaButti K."/>
            <person name="Larrondo L.F."/>
            <person name="Lindquist E."/>
            <person name="Ling A."/>
            <person name="Lombard V."/>
            <person name="Lucas S."/>
            <person name="Lundell T."/>
            <person name="Martin R."/>
            <person name="McLaughlin D.J."/>
            <person name="Morgenstern I."/>
            <person name="Morin E."/>
            <person name="Murat C."/>
            <person name="Nagy L.G."/>
            <person name="Nolan M."/>
            <person name="Ohm R.A."/>
            <person name="Patyshakuliyeva A."/>
            <person name="Rokas A."/>
            <person name="Ruiz-Duenas F.J."/>
            <person name="Sabat G."/>
            <person name="Salamov A."/>
            <person name="Samejima M."/>
            <person name="Schmutz J."/>
            <person name="Slot J.C."/>
            <person name="St John F."/>
            <person name="Stenlid J."/>
            <person name="Sun H."/>
            <person name="Sun S."/>
            <person name="Syed K."/>
            <person name="Tsang A."/>
            <person name="Wiebenga A."/>
            <person name="Young D."/>
            <person name="Pisabarro A."/>
            <person name="Eastwood D.C."/>
            <person name="Martin F."/>
            <person name="Cullen D."/>
            <person name="Grigoriev I.V."/>
            <person name="Hibbett D.S."/>
        </authorList>
    </citation>
    <scope>NUCLEOTIDE SEQUENCE [LARGE SCALE GENOMIC DNA]</scope>
    <source>
        <strain evidence="2 3">MD-104</strain>
    </source>
</reference>
<name>A0A2H3JKQ6_WOLCO</name>
<feature type="region of interest" description="Disordered" evidence="1">
    <location>
        <begin position="1"/>
        <end position="47"/>
    </location>
</feature>
<proteinExistence type="predicted"/>